<gene>
    <name evidence="1" type="ORF">M513_10179</name>
</gene>
<protein>
    <submittedName>
        <fullName evidence="1">Uncharacterized protein</fullName>
    </submittedName>
</protein>
<keyword evidence="2" id="KW-1185">Reference proteome</keyword>
<reference evidence="1 2" key="1">
    <citation type="journal article" date="2014" name="Nat. Genet.">
        <title>Genome and transcriptome of the porcine whipworm Trichuris suis.</title>
        <authorList>
            <person name="Jex A.R."/>
            <person name="Nejsum P."/>
            <person name="Schwarz E.M."/>
            <person name="Hu L."/>
            <person name="Young N.D."/>
            <person name="Hall R.S."/>
            <person name="Korhonen P.K."/>
            <person name="Liao S."/>
            <person name="Thamsborg S."/>
            <person name="Xia J."/>
            <person name="Xu P."/>
            <person name="Wang S."/>
            <person name="Scheerlinck J.P."/>
            <person name="Hofmann A."/>
            <person name="Sternberg P.W."/>
            <person name="Wang J."/>
            <person name="Gasser R.B."/>
        </authorList>
    </citation>
    <scope>NUCLEOTIDE SEQUENCE [LARGE SCALE GENOMIC DNA]</scope>
    <source>
        <strain evidence="1">DCEP-RM93M</strain>
    </source>
</reference>
<dbReference type="EMBL" id="KL363281">
    <property type="protein sequence ID" value="KFD48938.1"/>
    <property type="molecule type" value="Genomic_DNA"/>
</dbReference>
<proteinExistence type="predicted"/>
<accession>A0A085LVE2</accession>
<name>A0A085LVE2_9BILA</name>
<dbReference type="AlphaFoldDB" id="A0A085LVE2"/>
<organism evidence="1 2">
    <name type="scientific">Trichuris suis</name>
    <name type="common">pig whipworm</name>
    <dbReference type="NCBI Taxonomy" id="68888"/>
    <lineage>
        <taxon>Eukaryota</taxon>
        <taxon>Metazoa</taxon>
        <taxon>Ecdysozoa</taxon>
        <taxon>Nematoda</taxon>
        <taxon>Enoplea</taxon>
        <taxon>Dorylaimia</taxon>
        <taxon>Trichinellida</taxon>
        <taxon>Trichuridae</taxon>
        <taxon>Trichuris</taxon>
    </lineage>
</organism>
<dbReference type="Proteomes" id="UP000030764">
    <property type="component" value="Unassembled WGS sequence"/>
</dbReference>
<evidence type="ECO:0000313" key="1">
    <source>
        <dbReference type="EMBL" id="KFD48938.1"/>
    </source>
</evidence>
<evidence type="ECO:0000313" key="2">
    <source>
        <dbReference type="Proteomes" id="UP000030764"/>
    </source>
</evidence>
<sequence>MGVRSKERHVGSDSTAMREPDLWTSVRTWNQRPGTKTARIRISIGPAACFPVIGLSDGSRAWRPWEREG</sequence>